<organism evidence="2 3">
    <name type="scientific">Celeribacter neptunius</name>
    <dbReference type="NCBI Taxonomy" id="588602"/>
    <lineage>
        <taxon>Bacteria</taxon>
        <taxon>Pseudomonadati</taxon>
        <taxon>Pseudomonadota</taxon>
        <taxon>Alphaproteobacteria</taxon>
        <taxon>Rhodobacterales</taxon>
        <taxon>Roseobacteraceae</taxon>
        <taxon>Celeribacter</taxon>
    </lineage>
</organism>
<keyword evidence="3" id="KW-1185">Reference proteome</keyword>
<reference evidence="3" key="1">
    <citation type="submission" date="2016-10" db="EMBL/GenBank/DDBJ databases">
        <authorList>
            <person name="Varghese N."/>
            <person name="Submissions S."/>
        </authorList>
    </citation>
    <scope>NUCLEOTIDE SEQUENCE [LARGE SCALE GENOMIC DNA]</scope>
    <source>
        <strain evidence="3">DSM 26471</strain>
    </source>
</reference>
<keyword evidence="1" id="KW-0472">Membrane</keyword>
<dbReference type="EMBL" id="FORH01000001">
    <property type="protein sequence ID" value="SFI66434.1"/>
    <property type="molecule type" value="Genomic_DNA"/>
</dbReference>
<keyword evidence="1" id="KW-0812">Transmembrane</keyword>
<dbReference type="AlphaFoldDB" id="A0A1I3K1Z2"/>
<evidence type="ECO:0000313" key="3">
    <source>
        <dbReference type="Proteomes" id="UP000199630"/>
    </source>
</evidence>
<dbReference type="RefSeq" id="WP_090056867.1">
    <property type="nucleotide sequence ID" value="NZ_FORH01000001.1"/>
</dbReference>
<evidence type="ECO:0000256" key="1">
    <source>
        <dbReference type="SAM" id="Phobius"/>
    </source>
</evidence>
<sequence length="75" mass="8694">MTNYYTTPARGDFPRLHIHTVIANYGIWAVLLRVLRAMLRAKRPPPSIVLSDHLRRDIGLPPLRAQARPNLHDRF</sequence>
<accession>A0A1I3K1Z2</accession>
<name>A0A1I3K1Z2_9RHOB</name>
<gene>
    <name evidence="2" type="ORF">SAMN04487991_0544</name>
</gene>
<dbReference type="Proteomes" id="UP000199630">
    <property type="component" value="Unassembled WGS sequence"/>
</dbReference>
<dbReference type="OrthoDB" id="7961213at2"/>
<protein>
    <submittedName>
        <fullName evidence="2">Uncharacterized protein</fullName>
    </submittedName>
</protein>
<keyword evidence="1" id="KW-1133">Transmembrane helix</keyword>
<feature type="transmembrane region" description="Helical" evidence="1">
    <location>
        <begin position="16"/>
        <end position="35"/>
    </location>
</feature>
<evidence type="ECO:0000313" key="2">
    <source>
        <dbReference type="EMBL" id="SFI66434.1"/>
    </source>
</evidence>
<proteinExistence type="predicted"/>